<evidence type="ECO:0000313" key="1">
    <source>
        <dbReference type="EMBL" id="SUO96134.1"/>
    </source>
</evidence>
<dbReference type="EMBL" id="UHIC01000001">
    <property type="protein sequence ID" value="SUO96134.1"/>
    <property type="molecule type" value="Genomic_DNA"/>
</dbReference>
<name>A0A380MVC1_9GAMM</name>
<sequence length="86" mass="9529">MLKSGAMSHTIQIIISLIKTTGVVLIKDMNVIGWTLEIYDDITQPAFRIAIGVFGVTVDGAIYKAVGVPNEMAQRWVLRSRPKSQR</sequence>
<keyword evidence="2" id="KW-1185">Reference proteome</keyword>
<organism evidence="1 2">
    <name type="scientific">Suttonella ornithocola</name>
    <dbReference type="NCBI Taxonomy" id="279832"/>
    <lineage>
        <taxon>Bacteria</taxon>
        <taxon>Pseudomonadati</taxon>
        <taxon>Pseudomonadota</taxon>
        <taxon>Gammaproteobacteria</taxon>
        <taxon>Cardiobacteriales</taxon>
        <taxon>Cardiobacteriaceae</taxon>
        <taxon>Suttonella</taxon>
    </lineage>
</organism>
<protein>
    <submittedName>
        <fullName evidence="1">Uncharacterized protein</fullName>
    </submittedName>
</protein>
<dbReference type="AlphaFoldDB" id="A0A380MVC1"/>
<evidence type="ECO:0000313" key="2">
    <source>
        <dbReference type="Proteomes" id="UP000254601"/>
    </source>
</evidence>
<proteinExistence type="predicted"/>
<dbReference type="Proteomes" id="UP000254601">
    <property type="component" value="Unassembled WGS sequence"/>
</dbReference>
<reference evidence="1 2" key="1">
    <citation type="submission" date="2018-06" db="EMBL/GenBank/DDBJ databases">
        <authorList>
            <consortium name="Pathogen Informatics"/>
            <person name="Doyle S."/>
        </authorList>
    </citation>
    <scope>NUCLEOTIDE SEQUENCE [LARGE SCALE GENOMIC DNA]</scope>
    <source>
        <strain evidence="1 2">NCTC13337</strain>
    </source>
</reference>
<accession>A0A380MVC1</accession>
<gene>
    <name evidence="1" type="ORF">NCTC13337_01726</name>
</gene>